<dbReference type="AlphaFoldDB" id="A0A2P6NJU7"/>
<dbReference type="SUPFAM" id="SSF52402">
    <property type="entry name" value="Adenine nucleotide alpha hydrolases-like"/>
    <property type="match status" value="1"/>
</dbReference>
<proteinExistence type="predicted"/>
<evidence type="ECO:0000313" key="2">
    <source>
        <dbReference type="EMBL" id="PRP84233.1"/>
    </source>
</evidence>
<protein>
    <recommendedName>
        <fullName evidence="1">UspA domain-containing protein</fullName>
    </recommendedName>
</protein>
<organism evidence="2 3">
    <name type="scientific">Planoprotostelium fungivorum</name>
    <dbReference type="NCBI Taxonomy" id="1890364"/>
    <lineage>
        <taxon>Eukaryota</taxon>
        <taxon>Amoebozoa</taxon>
        <taxon>Evosea</taxon>
        <taxon>Variosea</taxon>
        <taxon>Cavosteliida</taxon>
        <taxon>Cavosteliaceae</taxon>
        <taxon>Planoprotostelium</taxon>
    </lineage>
</organism>
<name>A0A2P6NJU7_9EUKA</name>
<evidence type="ECO:0000259" key="1">
    <source>
        <dbReference type="Pfam" id="PF00582"/>
    </source>
</evidence>
<feature type="domain" description="UspA" evidence="1">
    <location>
        <begin position="15"/>
        <end position="79"/>
    </location>
</feature>
<evidence type="ECO:0000313" key="3">
    <source>
        <dbReference type="Proteomes" id="UP000241769"/>
    </source>
</evidence>
<dbReference type="EMBL" id="MDYQ01000067">
    <property type="protein sequence ID" value="PRP84233.1"/>
    <property type="molecule type" value="Genomic_DNA"/>
</dbReference>
<dbReference type="Proteomes" id="UP000241769">
    <property type="component" value="Unassembled WGS sequence"/>
</dbReference>
<comment type="caution">
    <text evidence="2">The sequence shown here is derived from an EMBL/GenBank/DDBJ whole genome shotgun (WGS) entry which is preliminary data.</text>
</comment>
<dbReference type="Pfam" id="PF00582">
    <property type="entry name" value="Usp"/>
    <property type="match status" value="1"/>
</dbReference>
<dbReference type="InParanoid" id="A0A2P6NJU7"/>
<accession>A0A2P6NJU7</accession>
<dbReference type="InterPro" id="IPR006016">
    <property type="entry name" value="UspA"/>
</dbReference>
<reference evidence="2 3" key="1">
    <citation type="journal article" date="2018" name="Genome Biol. Evol.">
        <title>Multiple Roots of Fruiting Body Formation in Amoebozoa.</title>
        <authorList>
            <person name="Hillmann F."/>
            <person name="Forbes G."/>
            <person name="Novohradska S."/>
            <person name="Ferling I."/>
            <person name="Riege K."/>
            <person name="Groth M."/>
            <person name="Westermann M."/>
            <person name="Marz M."/>
            <person name="Spaller T."/>
            <person name="Winckler T."/>
            <person name="Schaap P."/>
            <person name="Glockner G."/>
        </authorList>
    </citation>
    <scope>NUCLEOTIDE SEQUENCE [LARGE SCALE GENOMIC DNA]</scope>
    <source>
        <strain evidence="2 3">Jena</strain>
    </source>
</reference>
<sequence>MARSVLNVIGKYCTEHHIKHEPVVSLAARVGEEIVHQVTDRKIDTLIVGKHEVKTGFFGSTSVAHYLIDNCPCSVLVAKGDAGPAEAHSQMNVDAVEEKERERRLSIDPQDPDLTHWREFQAKNDMDRYRFNGTASYKRAETFPSRVNYVEEDHENEQTSSHDDKNIWRRIVSVLGVE</sequence>
<dbReference type="CDD" id="cd00293">
    <property type="entry name" value="USP-like"/>
    <property type="match status" value="1"/>
</dbReference>
<keyword evidence="3" id="KW-1185">Reference proteome</keyword>
<gene>
    <name evidence="2" type="ORF">PROFUN_08433</name>
</gene>
<dbReference type="Gene3D" id="3.40.50.12370">
    <property type="match status" value="1"/>
</dbReference>